<gene>
    <name evidence="6" type="ORF">LPB19_08610</name>
</gene>
<comment type="similarity">
    <text evidence="2">Belongs to the PpiC/parvulin rotamase family.</text>
</comment>
<evidence type="ECO:0000256" key="3">
    <source>
        <dbReference type="ARBA" id="ARBA00013194"/>
    </source>
</evidence>
<name>A0ABX7MM90_9GAMM</name>
<keyword evidence="7" id="KW-1185">Reference proteome</keyword>
<keyword evidence="4" id="KW-0697">Rotamase</keyword>
<dbReference type="EMBL" id="CP071247">
    <property type="protein sequence ID" value="QSP93300.1"/>
    <property type="molecule type" value="Genomic_DNA"/>
</dbReference>
<dbReference type="RefSeq" id="WP_206642525.1">
    <property type="nucleotide sequence ID" value="NZ_CP071247.1"/>
</dbReference>
<sequence length="281" mass="32135">MAMPHRLTTLAKEPLIQILLIGALLFALYSALNPQAMQDDKRILVDQGQINSLEQQFARAWQRKPTEEELQGLIENFVIEEIYYREALALGIDKNDPVIRRRLRQKMEIYTDNLANALAPSDEQLTEYLEQHPDKFRTDDHYSFRQVYLSIDQPQPELRKRVAEAERALAEGESVSGDPSLLPTEFENVSGRMLDKTFGQGFALQLEGLGKKAWQGPIRSSMGIHFIRLEEHTPGGLPELASIRGKVEREWRFDRAQALDASFREGLLANYDITVVTDKNQ</sequence>
<comment type="catalytic activity">
    <reaction evidence="1">
        <text>[protein]-peptidylproline (omega=180) = [protein]-peptidylproline (omega=0)</text>
        <dbReference type="Rhea" id="RHEA:16237"/>
        <dbReference type="Rhea" id="RHEA-COMP:10747"/>
        <dbReference type="Rhea" id="RHEA-COMP:10748"/>
        <dbReference type="ChEBI" id="CHEBI:83833"/>
        <dbReference type="ChEBI" id="CHEBI:83834"/>
        <dbReference type="EC" id="5.2.1.8"/>
    </reaction>
</comment>
<dbReference type="EC" id="5.2.1.8" evidence="3"/>
<dbReference type="InterPro" id="IPR050245">
    <property type="entry name" value="PrsA_foldase"/>
</dbReference>
<organism evidence="6 7">
    <name type="scientific">Marinobacter salinisoli</name>
    <dbReference type="NCBI Taxonomy" id="2769486"/>
    <lineage>
        <taxon>Bacteria</taxon>
        <taxon>Pseudomonadati</taxon>
        <taxon>Pseudomonadota</taxon>
        <taxon>Gammaproteobacteria</taxon>
        <taxon>Pseudomonadales</taxon>
        <taxon>Marinobacteraceae</taxon>
        <taxon>Marinobacter</taxon>
    </lineage>
</organism>
<dbReference type="GO" id="GO:0016853">
    <property type="term" value="F:isomerase activity"/>
    <property type="evidence" value="ECO:0007669"/>
    <property type="project" value="UniProtKB-KW"/>
</dbReference>
<accession>A0ABX7MM90</accession>
<evidence type="ECO:0000256" key="4">
    <source>
        <dbReference type="ARBA" id="ARBA00023110"/>
    </source>
</evidence>
<proteinExistence type="inferred from homology"/>
<evidence type="ECO:0000256" key="2">
    <source>
        <dbReference type="ARBA" id="ARBA00007656"/>
    </source>
</evidence>
<dbReference type="InterPro" id="IPR000297">
    <property type="entry name" value="PPIase_PpiC"/>
</dbReference>
<dbReference type="Pfam" id="PF13145">
    <property type="entry name" value="Rotamase_2"/>
    <property type="match status" value="1"/>
</dbReference>
<evidence type="ECO:0000313" key="7">
    <source>
        <dbReference type="Proteomes" id="UP000663555"/>
    </source>
</evidence>
<dbReference type="Proteomes" id="UP000663555">
    <property type="component" value="Chromosome"/>
</dbReference>
<reference evidence="6 7" key="1">
    <citation type="submission" date="2021-03" db="EMBL/GenBank/DDBJ databases">
        <title>Genome sequencing of Marinobacter sp. LPB0319.</title>
        <authorList>
            <person name="Kim J."/>
        </authorList>
    </citation>
    <scope>NUCLEOTIDE SEQUENCE [LARGE SCALE GENOMIC DNA]</scope>
    <source>
        <strain evidence="6 7">LPB0319</strain>
    </source>
</reference>
<evidence type="ECO:0000313" key="6">
    <source>
        <dbReference type="EMBL" id="QSP93300.1"/>
    </source>
</evidence>
<protein>
    <recommendedName>
        <fullName evidence="3">peptidylprolyl isomerase</fullName>
        <ecNumber evidence="3">5.2.1.8</ecNumber>
    </recommendedName>
</protein>
<dbReference type="PANTHER" id="PTHR47245:SF2">
    <property type="entry name" value="PEPTIDYL-PROLYL CIS-TRANS ISOMERASE HP_0175-RELATED"/>
    <property type="match status" value="1"/>
</dbReference>
<evidence type="ECO:0000259" key="5">
    <source>
        <dbReference type="Pfam" id="PF13145"/>
    </source>
</evidence>
<feature type="domain" description="PpiC" evidence="5">
    <location>
        <begin position="120"/>
        <end position="244"/>
    </location>
</feature>
<dbReference type="PANTHER" id="PTHR47245">
    <property type="entry name" value="PEPTIDYLPROLYL ISOMERASE"/>
    <property type="match status" value="1"/>
</dbReference>
<evidence type="ECO:0000256" key="1">
    <source>
        <dbReference type="ARBA" id="ARBA00000971"/>
    </source>
</evidence>
<keyword evidence="6" id="KW-0413">Isomerase</keyword>